<evidence type="ECO:0000256" key="7">
    <source>
        <dbReference type="ARBA" id="ARBA00022989"/>
    </source>
</evidence>
<feature type="chain" id="PRO_5008905410" evidence="16">
    <location>
        <begin position="30"/>
        <end position="1250"/>
    </location>
</feature>
<comment type="caution">
    <text evidence="18">The sequence shown here is derived from an EMBL/GenBank/DDBJ whole genome shotgun (WGS) entry which is preliminary data.</text>
</comment>
<dbReference type="InterPro" id="IPR000152">
    <property type="entry name" value="EGF-type_Asp/Asn_hydroxyl_site"/>
</dbReference>
<dbReference type="InterPro" id="IPR023415">
    <property type="entry name" value="LDLR_class-A_CS"/>
</dbReference>
<dbReference type="SUPFAM" id="SSF63825">
    <property type="entry name" value="YWTD domain"/>
    <property type="match status" value="2"/>
</dbReference>
<dbReference type="InterPro" id="IPR011042">
    <property type="entry name" value="6-blade_b-propeller_TolB-like"/>
</dbReference>
<dbReference type="Pfam" id="PF00058">
    <property type="entry name" value="Ldl_recept_b"/>
    <property type="match status" value="2"/>
</dbReference>
<feature type="signal peptide" evidence="16">
    <location>
        <begin position="1"/>
        <end position="29"/>
    </location>
</feature>
<reference evidence="18 19" key="1">
    <citation type="journal article" date="2016" name="Genome Biol. Evol.">
        <title>Gene Family Evolution Reflects Adaptation to Soil Environmental Stressors in the Genome of the Collembolan Orchesella cincta.</title>
        <authorList>
            <person name="Faddeeva-Vakhrusheva A."/>
            <person name="Derks M.F."/>
            <person name="Anvar S.Y."/>
            <person name="Agamennone V."/>
            <person name="Suring W."/>
            <person name="Smit S."/>
            <person name="van Straalen N.M."/>
            <person name="Roelofs D."/>
        </authorList>
    </citation>
    <scope>NUCLEOTIDE SEQUENCE [LARGE SCALE GENOMIC DNA]</scope>
    <source>
        <tissue evidence="18">Mixed pool</tissue>
    </source>
</reference>
<dbReference type="FunFam" id="2.120.10.30:FF:000241">
    <property type="entry name" value="Low-density lipoprotein receptor-related protein 6"/>
    <property type="match status" value="1"/>
</dbReference>
<dbReference type="InterPro" id="IPR001881">
    <property type="entry name" value="EGF-like_Ca-bd_dom"/>
</dbReference>
<keyword evidence="4 15" id="KW-0812">Transmembrane</keyword>
<dbReference type="SMART" id="SM00181">
    <property type="entry name" value="EGF"/>
    <property type="match status" value="4"/>
</dbReference>
<evidence type="ECO:0000256" key="16">
    <source>
        <dbReference type="SAM" id="SignalP"/>
    </source>
</evidence>
<dbReference type="InterPro" id="IPR036055">
    <property type="entry name" value="LDL_receptor-like_sf"/>
</dbReference>
<dbReference type="PROSITE" id="PS01209">
    <property type="entry name" value="LDLRA_1"/>
    <property type="match status" value="4"/>
</dbReference>
<name>A0A1D2NDF5_ORCCI</name>
<dbReference type="InterPro" id="IPR049883">
    <property type="entry name" value="NOTCH1_EGF-like"/>
</dbReference>
<dbReference type="Proteomes" id="UP000094527">
    <property type="component" value="Unassembled WGS sequence"/>
</dbReference>
<dbReference type="GO" id="GO:0016324">
    <property type="term" value="C:apical plasma membrane"/>
    <property type="evidence" value="ECO:0007669"/>
    <property type="project" value="TreeGrafter"/>
</dbReference>
<feature type="disulfide bond" evidence="12">
    <location>
        <begin position="1052"/>
        <end position="1067"/>
    </location>
</feature>
<dbReference type="SMART" id="SM00192">
    <property type="entry name" value="LDLa"/>
    <property type="match status" value="6"/>
</dbReference>
<feature type="disulfide bond" evidence="12">
    <location>
        <begin position="931"/>
        <end position="946"/>
    </location>
</feature>
<feature type="repeat" description="LDL-receptor class B" evidence="13">
    <location>
        <begin position="408"/>
        <end position="450"/>
    </location>
</feature>
<evidence type="ECO:0000256" key="12">
    <source>
        <dbReference type="PROSITE-ProRule" id="PRU00124"/>
    </source>
</evidence>
<feature type="disulfide bond" evidence="12">
    <location>
        <begin position="879"/>
        <end position="897"/>
    </location>
</feature>
<feature type="disulfide bond" evidence="12">
    <location>
        <begin position="1040"/>
        <end position="1058"/>
    </location>
</feature>
<dbReference type="PROSITE" id="PS51120">
    <property type="entry name" value="LDLRB"/>
    <property type="match status" value="3"/>
</dbReference>
<evidence type="ECO:0000259" key="17">
    <source>
        <dbReference type="PROSITE" id="PS50940"/>
    </source>
</evidence>
<evidence type="ECO:0000256" key="11">
    <source>
        <dbReference type="ARBA" id="ARBA00023180"/>
    </source>
</evidence>
<dbReference type="STRING" id="48709.A0A1D2NDF5"/>
<dbReference type="PRINTS" id="PR00261">
    <property type="entry name" value="LDLRECEPTOR"/>
</dbReference>
<dbReference type="GO" id="GO:0005576">
    <property type="term" value="C:extracellular region"/>
    <property type="evidence" value="ECO:0007669"/>
    <property type="project" value="InterPro"/>
</dbReference>
<evidence type="ECO:0000256" key="4">
    <source>
        <dbReference type="ARBA" id="ARBA00022692"/>
    </source>
</evidence>
<keyword evidence="7 15" id="KW-1133">Transmembrane helix</keyword>
<feature type="region of interest" description="Disordered" evidence="14">
    <location>
        <begin position="1192"/>
        <end position="1211"/>
    </location>
</feature>
<keyword evidence="9 12" id="KW-1015">Disulfide bond</keyword>
<evidence type="ECO:0000256" key="15">
    <source>
        <dbReference type="SAM" id="Phobius"/>
    </source>
</evidence>
<dbReference type="InterPro" id="IPR009030">
    <property type="entry name" value="Growth_fac_rcpt_cys_sf"/>
</dbReference>
<evidence type="ECO:0000256" key="6">
    <source>
        <dbReference type="ARBA" id="ARBA00022737"/>
    </source>
</evidence>
<comment type="subcellular location">
    <subcellularLocation>
        <location evidence="1">Membrane</location>
        <topology evidence="1">Single-pass type I membrane protein</topology>
    </subcellularLocation>
</comment>
<evidence type="ECO:0000256" key="8">
    <source>
        <dbReference type="ARBA" id="ARBA00023136"/>
    </source>
</evidence>
<evidence type="ECO:0000256" key="9">
    <source>
        <dbReference type="ARBA" id="ARBA00023157"/>
    </source>
</evidence>
<keyword evidence="5 16" id="KW-0732">Signal</keyword>
<accession>A0A1D2NDF5</accession>
<dbReference type="CDD" id="cd00054">
    <property type="entry name" value="EGF_CA"/>
    <property type="match status" value="1"/>
</dbReference>
<evidence type="ECO:0000256" key="5">
    <source>
        <dbReference type="ARBA" id="ARBA00022729"/>
    </source>
</evidence>
<organism evidence="18 19">
    <name type="scientific">Orchesella cincta</name>
    <name type="common">Springtail</name>
    <name type="synonym">Podura cincta</name>
    <dbReference type="NCBI Taxonomy" id="48709"/>
    <lineage>
        <taxon>Eukaryota</taxon>
        <taxon>Metazoa</taxon>
        <taxon>Ecdysozoa</taxon>
        <taxon>Arthropoda</taxon>
        <taxon>Hexapoda</taxon>
        <taxon>Collembola</taxon>
        <taxon>Entomobryomorpha</taxon>
        <taxon>Entomobryoidea</taxon>
        <taxon>Orchesellidae</taxon>
        <taxon>Orchesellinae</taxon>
        <taxon>Orchesella</taxon>
    </lineage>
</organism>
<feature type="disulfide bond" evidence="12">
    <location>
        <begin position="1033"/>
        <end position="1045"/>
    </location>
</feature>
<keyword evidence="19" id="KW-1185">Reference proteome</keyword>
<dbReference type="InterPro" id="IPR000033">
    <property type="entry name" value="LDLR_classB_rpt"/>
</dbReference>
<dbReference type="SUPFAM" id="SSF57625">
    <property type="entry name" value="Invertebrate chitin-binding proteins"/>
    <property type="match status" value="1"/>
</dbReference>
<dbReference type="PANTHER" id="PTHR22722:SF14">
    <property type="entry name" value="MEGALIN, ISOFORM A"/>
    <property type="match status" value="1"/>
</dbReference>
<dbReference type="SUPFAM" id="SSF57184">
    <property type="entry name" value="Growth factor receptor domain"/>
    <property type="match status" value="1"/>
</dbReference>
<feature type="transmembrane region" description="Helical" evidence="15">
    <location>
        <begin position="1102"/>
        <end position="1123"/>
    </location>
</feature>
<evidence type="ECO:0000313" key="19">
    <source>
        <dbReference type="Proteomes" id="UP000094527"/>
    </source>
</evidence>
<dbReference type="GO" id="GO:0006898">
    <property type="term" value="P:receptor-mediated endocytosis"/>
    <property type="evidence" value="ECO:0007669"/>
    <property type="project" value="TreeGrafter"/>
</dbReference>
<feature type="disulfide bond" evidence="12">
    <location>
        <begin position="891"/>
        <end position="906"/>
    </location>
</feature>
<feature type="compositionally biased region" description="Basic and acidic residues" evidence="14">
    <location>
        <begin position="1195"/>
        <end position="1210"/>
    </location>
</feature>
<sequence length="1250" mass="139567">MTRLMENLAAIYCLSFLFIFSFFETGTLGQPIQPCESRPPNETYNITDSTQCDKYYECSEGNLTTKFCENGWRFSDLFELCEEARVVNCTGREFNPRDFVKPETCLREDGKFLCNYGKECVTAAQVCNGNFDCLDASDEFQNCELSCNANTTSCSQNCFPNPDLSVSGSCFCDPGYSISSSNSSDCVDIDECTIFGSCSQYCNNTIGSFQCSCMEGFKLGENNRTCLPNEPKWKLIYATKSEVGMISRSSSGRERMYHITQNEGRPVGVAYDARNNITYWTDASPHAETIYRGTLDGKNTSIVADSGLLLPEGIAFDWITGNIYFADSNLSHIAVCRNDSTFCSVLIQETIDKPRDIALHPNQGIMFWTDWGNSPAIMRAGMDGSTPVAIVFTDLKWPNGITVDQGNSRIYWVDANLDRIESALFDGSDRQIVVAPRRRHPFGVDVFGDRLFWSDWSSHEIKSADKFTGLNSKVHIIDTHTLMNGVALFHVANQPIQRTNPCENARCSHICTISPIKSFSCFCPVGMILDENDQRSCVEPDDLVKLVIAFKSTIKTMRFNSIGTEVFDSITLPQIKSISAVVYNPINNTIILSDTGAKKIYEYSFRRKRLSVLVDQHLDSVKGMDIDPVGENLYWIDAGKQTVEVMSFRTRARAIIMHGVDSLLDILVVPQIRSLFIARMGKRGGKIYKMQMTGYSSSVIQRVGDKEPVALTYDSDFGNILWADKVYRSIETLSPDGQSNSVTVKQTGAPFDVVKYGNQIFWTDMFTQELKFYTFDGSNYVRHIRLGSFESNSSSSSNGTNFLGKMTIINRDLSQLEDMRSKHECSIKNPKRKGCSHICLVSAADEVDGVCRCPEGLTLDQDGITCMKPSTCAQDQFTCNDGNCISNQYICDGIPDCTHHDDEVNCNQTSCVEGNFKCESNGICVPGHWACDGEQDCAEGEDEQNCTFVPCNEDFDFRCESTGRCIPKSWQCDHAFDCPGDDSDERGCNFTCPDGFFQCTTDLKCIMGEWVCDNEKDCDDGSDEMQNCAEKTCPDNQFACQSGKCIERQRVCDGNANCAHNEDEQNCDPVIGRSNRVDQSNATIPLVGSGNESDSRSSGATVALVFGILIIIILVAVIIALVLHKRNIQPKVLVRPYVQQWNKYINEPARRMFSDGRGQQKLDCEKHVYDEVYAGGSATYYNTAVYEEVDGETEFETRTSPEKRSQRDAAARSFADSGILASERESLYEEAEDCGSHYVSYNQKDKLLTN</sequence>
<feature type="disulfide bond" evidence="12">
    <location>
        <begin position="872"/>
        <end position="884"/>
    </location>
</feature>
<dbReference type="PROSITE" id="PS01186">
    <property type="entry name" value="EGF_2"/>
    <property type="match status" value="1"/>
</dbReference>
<dbReference type="EMBL" id="LJIJ01000079">
    <property type="protein sequence ID" value="ODN03298.1"/>
    <property type="molecule type" value="Genomic_DNA"/>
</dbReference>
<dbReference type="Gene3D" id="2.10.25.10">
    <property type="entry name" value="Laminin"/>
    <property type="match status" value="2"/>
</dbReference>
<dbReference type="GO" id="GO:0043235">
    <property type="term" value="C:receptor complex"/>
    <property type="evidence" value="ECO:0007669"/>
    <property type="project" value="TreeGrafter"/>
</dbReference>
<proteinExistence type="predicted"/>
<dbReference type="SUPFAM" id="SSF57424">
    <property type="entry name" value="LDL receptor-like module"/>
    <property type="match status" value="6"/>
</dbReference>
<dbReference type="OMA" id="NRHCVGR"/>
<dbReference type="InterPro" id="IPR051221">
    <property type="entry name" value="LDLR-related"/>
</dbReference>
<dbReference type="InterPro" id="IPR002172">
    <property type="entry name" value="LDrepeatLR_classA_rpt"/>
</dbReference>
<keyword evidence="8 15" id="KW-0472">Membrane</keyword>
<dbReference type="FunFam" id="2.10.25.10:FF:000009">
    <property type="entry name" value="Low-density lipoprotein receptor isoform 1"/>
    <property type="match status" value="1"/>
</dbReference>
<evidence type="ECO:0000256" key="13">
    <source>
        <dbReference type="PROSITE-ProRule" id="PRU00461"/>
    </source>
</evidence>
<keyword evidence="10 18" id="KW-0675">Receptor</keyword>
<dbReference type="SMART" id="SM00179">
    <property type="entry name" value="EGF_CA"/>
    <property type="match status" value="2"/>
</dbReference>
<dbReference type="PROSITE" id="PS00010">
    <property type="entry name" value="ASX_HYDROXYL"/>
    <property type="match status" value="1"/>
</dbReference>
<dbReference type="CDD" id="cd00112">
    <property type="entry name" value="LDLa"/>
    <property type="match status" value="6"/>
</dbReference>
<dbReference type="Pfam" id="PF00057">
    <property type="entry name" value="Ldl_recept_a"/>
    <property type="match status" value="6"/>
</dbReference>
<keyword evidence="3" id="KW-0254">Endocytosis</keyword>
<dbReference type="InterPro" id="IPR002557">
    <property type="entry name" value="Chitin-bd_dom"/>
</dbReference>
<dbReference type="InterPro" id="IPR018097">
    <property type="entry name" value="EGF_Ca-bd_CS"/>
</dbReference>
<dbReference type="Pfam" id="PF07645">
    <property type="entry name" value="EGF_CA"/>
    <property type="match status" value="1"/>
</dbReference>
<evidence type="ECO:0000256" key="3">
    <source>
        <dbReference type="ARBA" id="ARBA00022583"/>
    </source>
</evidence>
<evidence type="ECO:0000313" key="18">
    <source>
        <dbReference type="EMBL" id="ODN03298.1"/>
    </source>
</evidence>
<dbReference type="OrthoDB" id="8831087at2759"/>
<comment type="caution">
    <text evidence="12">Lacks conserved residue(s) required for the propagation of feature annotation.</text>
</comment>
<evidence type="ECO:0000256" key="1">
    <source>
        <dbReference type="ARBA" id="ARBA00004479"/>
    </source>
</evidence>
<evidence type="ECO:0000256" key="10">
    <source>
        <dbReference type="ARBA" id="ARBA00023170"/>
    </source>
</evidence>
<dbReference type="GO" id="GO:0005509">
    <property type="term" value="F:calcium ion binding"/>
    <property type="evidence" value="ECO:0007669"/>
    <property type="project" value="InterPro"/>
</dbReference>
<dbReference type="SMART" id="SM00494">
    <property type="entry name" value="ChtBD2"/>
    <property type="match status" value="1"/>
</dbReference>
<dbReference type="SMART" id="SM00135">
    <property type="entry name" value="LY"/>
    <property type="match status" value="7"/>
</dbReference>
<feature type="repeat" description="LDL-receptor class B" evidence="13">
    <location>
        <begin position="276"/>
        <end position="320"/>
    </location>
</feature>
<dbReference type="Gene3D" id="4.10.400.10">
    <property type="entry name" value="Low-density Lipoprotein Receptor"/>
    <property type="match status" value="6"/>
</dbReference>
<dbReference type="GO" id="GO:0042562">
    <property type="term" value="F:hormone binding"/>
    <property type="evidence" value="ECO:0007669"/>
    <property type="project" value="TreeGrafter"/>
</dbReference>
<dbReference type="GO" id="GO:0008061">
    <property type="term" value="F:chitin binding"/>
    <property type="evidence" value="ECO:0007669"/>
    <property type="project" value="InterPro"/>
</dbReference>
<dbReference type="InterPro" id="IPR036508">
    <property type="entry name" value="Chitin-bd_dom_sf"/>
</dbReference>
<dbReference type="InterPro" id="IPR000742">
    <property type="entry name" value="EGF"/>
</dbReference>
<dbReference type="PANTHER" id="PTHR22722">
    <property type="entry name" value="LOW-DENSITY LIPOPROTEIN RECEPTOR-RELATED PROTEIN 2-RELATED"/>
    <property type="match status" value="1"/>
</dbReference>
<keyword evidence="6" id="KW-0677">Repeat</keyword>
<dbReference type="AlphaFoldDB" id="A0A1D2NDF5"/>
<protein>
    <submittedName>
        <fullName evidence="18">Putative vitellogenin receptor</fullName>
    </submittedName>
</protein>
<feature type="domain" description="Chitin-binding type-2" evidence="17">
    <location>
        <begin position="32"/>
        <end position="91"/>
    </location>
</feature>
<evidence type="ECO:0000256" key="2">
    <source>
        <dbReference type="ARBA" id="ARBA00022536"/>
    </source>
</evidence>
<keyword evidence="2" id="KW-0245">EGF-like domain</keyword>
<dbReference type="PROSITE" id="PS01187">
    <property type="entry name" value="EGF_CA"/>
    <property type="match status" value="1"/>
</dbReference>
<feature type="repeat" description="LDL-receptor class B" evidence="13">
    <location>
        <begin position="364"/>
        <end position="407"/>
    </location>
</feature>
<gene>
    <name evidence="18" type="ORF">Ocin01_03376</name>
</gene>
<dbReference type="SUPFAM" id="SSF57196">
    <property type="entry name" value="EGF/Laminin"/>
    <property type="match status" value="1"/>
</dbReference>
<evidence type="ECO:0000256" key="14">
    <source>
        <dbReference type="SAM" id="MobiDB-lite"/>
    </source>
</evidence>
<keyword evidence="11" id="KW-0325">Glycoprotein</keyword>
<dbReference type="PROSITE" id="PS50940">
    <property type="entry name" value="CHIT_BIND_II"/>
    <property type="match status" value="1"/>
</dbReference>
<dbReference type="PROSITE" id="PS50068">
    <property type="entry name" value="LDLRA_2"/>
    <property type="match status" value="6"/>
</dbReference>
<dbReference type="Gene3D" id="2.120.10.30">
    <property type="entry name" value="TolB, C-terminal domain"/>
    <property type="match status" value="2"/>
</dbReference>